<dbReference type="PANTHER" id="PTHR46387:SF2">
    <property type="entry name" value="RIBONUCLEASE HI"/>
    <property type="match status" value="1"/>
</dbReference>
<dbReference type="InterPro" id="IPR036397">
    <property type="entry name" value="RNaseH_sf"/>
</dbReference>
<accession>A0A8A3S426</accession>
<dbReference type="Proteomes" id="UP001042704">
    <property type="component" value="Chromosome"/>
</dbReference>
<dbReference type="CDD" id="cd09279">
    <property type="entry name" value="RNase_HI_like"/>
    <property type="match status" value="1"/>
</dbReference>
<dbReference type="SUPFAM" id="SSF53098">
    <property type="entry name" value="Ribonuclease H-like"/>
    <property type="match status" value="1"/>
</dbReference>
<dbReference type="GO" id="GO:0003676">
    <property type="term" value="F:nucleic acid binding"/>
    <property type="evidence" value="ECO:0007669"/>
    <property type="project" value="InterPro"/>
</dbReference>
<keyword evidence="3" id="KW-1185">Reference proteome</keyword>
<name>A0A8A3S426_9EURY</name>
<dbReference type="PANTHER" id="PTHR46387">
    <property type="entry name" value="POLYNUCLEOTIDYL TRANSFERASE, RIBONUCLEASE H-LIKE SUPERFAMILY PROTEIN"/>
    <property type="match status" value="1"/>
</dbReference>
<evidence type="ECO:0000313" key="2">
    <source>
        <dbReference type="EMBL" id="QSZ66898.1"/>
    </source>
</evidence>
<dbReference type="Pfam" id="PF13456">
    <property type="entry name" value="RVT_3"/>
    <property type="match status" value="1"/>
</dbReference>
<dbReference type="GO" id="GO:0004523">
    <property type="term" value="F:RNA-DNA hybrid ribonuclease activity"/>
    <property type="evidence" value="ECO:0007669"/>
    <property type="project" value="InterPro"/>
</dbReference>
<dbReference type="Gene3D" id="3.30.420.10">
    <property type="entry name" value="Ribonuclease H-like superfamily/Ribonuclease H"/>
    <property type="match status" value="1"/>
</dbReference>
<dbReference type="KEGG" id="maqe:RJ40_05025"/>
<reference evidence="2" key="2">
    <citation type="submission" date="2019-02" db="EMBL/GenBank/DDBJ databases">
        <authorList>
            <person name="Chen S.-C."/>
            <person name="Chien H.-H."/>
            <person name="Lai M.-C."/>
        </authorList>
    </citation>
    <scope>NUCLEOTIDE SEQUENCE</scope>
    <source>
        <strain evidence="2">N2F9704</strain>
    </source>
</reference>
<evidence type="ECO:0000313" key="3">
    <source>
        <dbReference type="Proteomes" id="UP001042704"/>
    </source>
</evidence>
<organism evidence="2 3">
    <name type="scientific">Methanofollis aquaemaris</name>
    <dbReference type="NCBI Taxonomy" id="126734"/>
    <lineage>
        <taxon>Archaea</taxon>
        <taxon>Methanobacteriati</taxon>
        <taxon>Methanobacteriota</taxon>
        <taxon>Stenosarchaea group</taxon>
        <taxon>Methanomicrobia</taxon>
        <taxon>Methanomicrobiales</taxon>
        <taxon>Methanomicrobiaceae</taxon>
        <taxon>Methanofollis</taxon>
    </lineage>
</organism>
<dbReference type="InterPro" id="IPR002156">
    <property type="entry name" value="RNaseH_domain"/>
</dbReference>
<feature type="domain" description="RNase H type-1" evidence="1">
    <location>
        <begin position="5"/>
        <end position="137"/>
    </location>
</feature>
<protein>
    <submittedName>
        <fullName evidence="2">Ribonuclease HI family protein</fullName>
    </submittedName>
</protein>
<proteinExistence type="predicted"/>
<dbReference type="EMBL" id="CP036172">
    <property type="protein sequence ID" value="QSZ66898.1"/>
    <property type="molecule type" value="Genomic_DNA"/>
</dbReference>
<sequence>MTTTERGGLAIYTDGASRGNPGPAAYAYLFVRDGEVVHESSGLAGVTTNNTAEYLAVINALREAMDWTDGPVALHSDSELVVRQLRGEYRVNKEHLRTLREEVFTLAGAFSEVTFSSVRRSDRYVSRADALCNLALDRRERG</sequence>
<gene>
    <name evidence="2" type="ORF">RJ40_05025</name>
</gene>
<dbReference type="PROSITE" id="PS50879">
    <property type="entry name" value="RNASE_H_1"/>
    <property type="match status" value="1"/>
</dbReference>
<evidence type="ECO:0000259" key="1">
    <source>
        <dbReference type="PROSITE" id="PS50879"/>
    </source>
</evidence>
<dbReference type="InterPro" id="IPR012337">
    <property type="entry name" value="RNaseH-like_sf"/>
</dbReference>
<dbReference type="AlphaFoldDB" id="A0A8A3S426"/>
<reference evidence="2" key="1">
    <citation type="journal article" date="2001" name="Int. J. Syst. Evol. Microbiol.">
        <title>Methanofollis aquaemaris sp. nov., a methanogen isolated from an aquaculture fish pond.</title>
        <authorList>
            <person name="Lai M.C."/>
            <person name="Chen S.C."/>
        </authorList>
    </citation>
    <scope>NUCLEOTIDE SEQUENCE</scope>
    <source>
        <strain evidence="2">N2F9704</strain>
    </source>
</reference>